<dbReference type="Pfam" id="PF03437">
    <property type="entry name" value="BtpA"/>
    <property type="match status" value="1"/>
</dbReference>
<dbReference type="NCBIfam" id="TIGR00259">
    <property type="entry name" value="thylakoid_BtpA"/>
    <property type="match status" value="1"/>
</dbReference>
<sequence length="286" mass="31468">MALRTATNFCKRMSANKGRPLVFGMLHLPALPGSPNHRLQLPEIAAKVREETNIYADVGVDGLILENTSDLPYVLAKDMGPQVTSIMTMLSVEVKNVLEKNFDRNKFLLGIQILAGANREALAVAHAAGLDFIRAEGYIFSHVADEGWIDACAGPLLRYRREIGAENIAILADIKKKHCSHAVTSDINSEQTAEAAKFFLADAIVVTGIATGQKAIPGEVRRVKQRCSLPVVVGSGMTTQNVSNYFAADAFIVGSHFKKDGKWENDLDRPRIEEFMNRIKEEFTLE</sequence>
<dbReference type="Gene3D" id="3.20.20.70">
    <property type="entry name" value="Aldolase class I"/>
    <property type="match status" value="1"/>
</dbReference>
<dbReference type="AlphaFoldDB" id="A0AAD4MZ97"/>
<protein>
    <submittedName>
        <fullName evidence="2">BtpA family domain-containing protein</fullName>
    </submittedName>
</protein>
<dbReference type="PANTHER" id="PTHR21381:SF3">
    <property type="entry name" value="SGC REGION PROTEIN SGCQ-RELATED"/>
    <property type="match status" value="1"/>
</dbReference>
<dbReference type="PANTHER" id="PTHR21381">
    <property type="entry name" value="ZGC:162297"/>
    <property type="match status" value="1"/>
</dbReference>
<organism evidence="2 3">
    <name type="scientific">Ditylenchus destructor</name>
    <dbReference type="NCBI Taxonomy" id="166010"/>
    <lineage>
        <taxon>Eukaryota</taxon>
        <taxon>Metazoa</taxon>
        <taxon>Ecdysozoa</taxon>
        <taxon>Nematoda</taxon>
        <taxon>Chromadorea</taxon>
        <taxon>Rhabditida</taxon>
        <taxon>Tylenchina</taxon>
        <taxon>Tylenchomorpha</taxon>
        <taxon>Sphaerularioidea</taxon>
        <taxon>Anguinidae</taxon>
        <taxon>Anguininae</taxon>
        <taxon>Ditylenchus</taxon>
    </lineage>
</organism>
<dbReference type="Proteomes" id="UP001201812">
    <property type="component" value="Unassembled WGS sequence"/>
</dbReference>
<accession>A0AAD4MZ97</accession>
<dbReference type="InterPro" id="IPR011060">
    <property type="entry name" value="RibuloseP-bd_barrel"/>
</dbReference>
<name>A0AAD4MZ97_9BILA</name>
<evidence type="ECO:0000256" key="1">
    <source>
        <dbReference type="ARBA" id="ARBA00006007"/>
    </source>
</evidence>
<proteinExistence type="inferred from homology"/>
<gene>
    <name evidence="2" type="ORF">DdX_10875</name>
</gene>
<comment type="caution">
    <text evidence="2">The sequence shown here is derived from an EMBL/GenBank/DDBJ whole genome shotgun (WGS) entry which is preliminary data.</text>
</comment>
<dbReference type="EMBL" id="JAKKPZ010000027">
    <property type="protein sequence ID" value="KAI1710198.1"/>
    <property type="molecule type" value="Genomic_DNA"/>
</dbReference>
<dbReference type="SUPFAM" id="SSF51366">
    <property type="entry name" value="Ribulose-phoshate binding barrel"/>
    <property type="match status" value="1"/>
</dbReference>
<dbReference type="InterPro" id="IPR005137">
    <property type="entry name" value="BtpA"/>
</dbReference>
<dbReference type="PIRSF" id="PIRSF005956">
    <property type="entry name" value="BtpA"/>
    <property type="match status" value="1"/>
</dbReference>
<evidence type="ECO:0000313" key="2">
    <source>
        <dbReference type="EMBL" id="KAI1710198.1"/>
    </source>
</evidence>
<dbReference type="InterPro" id="IPR013785">
    <property type="entry name" value="Aldolase_TIM"/>
</dbReference>
<reference evidence="2" key="1">
    <citation type="submission" date="2022-01" db="EMBL/GenBank/DDBJ databases">
        <title>Genome Sequence Resource for Two Populations of Ditylenchus destructor, the Migratory Endoparasitic Phytonematode.</title>
        <authorList>
            <person name="Zhang H."/>
            <person name="Lin R."/>
            <person name="Xie B."/>
        </authorList>
    </citation>
    <scope>NUCLEOTIDE SEQUENCE</scope>
    <source>
        <strain evidence="2">BazhouSP</strain>
    </source>
</reference>
<comment type="similarity">
    <text evidence="1">Belongs to the BtpA family.</text>
</comment>
<keyword evidence="3" id="KW-1185">Reference proteome</keyword>
<evidence type="ECO:0000313" key="3">
    <source>
        <dbReference type="Proteomes" id="UP001201812"/>
    </source>
</evidence>